<sequence>MAAVIEAEAHHGVAGLEQTEIDRHVGAGATVRLHVGVLGAEQLFDA</sequence>
<evidence type="ECO:0000313" key="1">
    <source>
        <dbReference type="EMBL" id="CAB4811756.1"/>
    </source>
</evidence>
<gene>
    <name evidence="1" type="ORF">UFOPK2992_01627</name>
</gene>
<accession>A0A6J6YX42</accession>
<reference evidence="1" key="1">
    <citation type="submission" date="2020-05" db="EMBL/GenBank/DDBJ databases">
        <authorList>
            <person name="Chiriac C."/>
            <person name="Salcher M."/>
            <person name="Ghai R."/>
            <person name="Kavagutti S V."/>
        </authorList>
    </citation>
    <scope>NUCLEOTIDE SEQUENCE</scope>
</reference>
<dbReference type="EMBL" id="CAFAAI010000319">
    <property type="protein sequence ID" value="CAB4811756.1"/>
    <property type="molecule type" value="Genomic_DNA"/>
</dbReference>
<protein>
    <submittedName>
        <fullName evidence="1">Unannotated protein</fullName>
    </submittedName>
</protein>
<dbReference type="AlphaFoldDB" id="A0A6J6YX42"/>
<organism evidence="1">
    <name type="scientific">freshwater metagenome</name>
    <dbReference type="NCBI Taxonomy" id="449393"/>
    <lineage>
        <taxon>unclassified sequences</taxon>
        <taxon>metagenomes</taxon>
        <taxon>ecological metagenomes</taxon>
    </lineage>
</organism>
<proteinExistence type="predicted"/>
<name>A0A6J6YX42_9ZZZZ</name>